<proteinExistence type="predicted"/>
<dbReference type="EMBL" id="PUIA01000069">
    <property type="protein sequence ID" value="PQO26087.1"/>
    <property type="molecule type" value="Genomic_DNA"/>
</dbReference>
<evidence type="ECO:0000256" key="1">
    <source>
        <dbReference type="SAM" id="Phobius"/>
    </source>
</evidence>
<gene>
    <name evidence="2" type="ORF">C5Y96_21800</name>
</gene>
<dbReference type="SUPFAM" id="SSF54427">
    <property type="entry name" value="NTF2-like"/>
    <property type="match status" value="1"/>
</dbReference>
<dbReference type="RefSeq" id="WP_105357814.1">
    <property type="nucleotide sequence ID" value="NZ_PUIA01000069.1"/>
</dbReference>
<keyword evidence="1" id="KW-0812">Transmembrane</keyword>
<dbReference type="Proteomes" id="UP000240009">
    <property type="component" value="Unassembled WGS sequence"/>
</dbReference>
<dbReference type="InterPro" id="IPR032710">
    <property type="entry name" value="NTF2-like_dom_sf"/>
</dbReference>
<feature type="transmembrane region" description="Helical" evidence="1">
    <location>
        <begin position="32"/>
        <end position="50"/>
    </location>
</feature>
<name>A0A2S8F1V9_9BACT</name>
<evidence type="ECO:0008006" key="4">
    <source>
        <dbReference type="Google" id="ProtNLM"/>
    </source>
</evidence>
<comment type="caution">
    <text evidence="2">The sequence shown here is derived from an EMBL/GenBank/DDBJ whole genome shotgun (WGS) entry which is preliminary data.</text>
</comment>
<evidence type="ECO:0000313" key="3">
    <source>
        <dbReference type="Proteomes" id="UP000240009"/>
    </source>
</evidence>
<organism evidence="2 3">
    <name type="scientific">Blastopirellula marina</name>
    <dbReference type="NCBI Taxonomy" id="124"/>
    <lineage>
        <taxon>Bacteria</taxon>
        <taxon>Pseudomonadati</taxon>
        <taxon>Planctomycetota</taxon>
        <taxon>Planctomycetia</taxon>
        <taxon>Pirellulales</taxon>
        <taxon>Pirellulaceae</taxon>
        <taxon>Blastopirellula</taxon>
    </lineage>
</organism>
<keyword evidence="1" id="KW-1133">Transmembrane helix</keyword>
<dbReference type="OrthoDB" id="268723at2"/>
<dbReference type="AlphaFoldDB" id="A0A2S8F1V9"/>
<protein>
    <recommendedName>
        <fullName evidence="4">DUF4440 domain-containing protein</fullName>
    </recommendedName>
</protein>
<feature type="transmembrane region" description="Helical" evidence="1">
    <location>
        <begin position="7"/>
        <end position="26"/>
    </location>
</feature>
<keyword evidence="1" id="KW-0472">Membrane</keyword>
<reference evidence="2 3" key="1">
    <citation type="submission" date="2018-02" db="EMBL/GenBank/DDBJ databases">
        <title>Comparative genomes isolates from brazilian mangrove.</title>
        <authorList>
            <person name="Araujo J.E."/>
            <person name="Taketani R.G."/>
            <person name="Silva M.C.P."/>
            <person name="Loureco M.V."/>
            <person name="Andreote F.D."/>
        </authorList>
    </citation>
    <scope>NUCLEOTIDE SEQUENCE [LARGE SCALE GENOMIC DNA]</scope>
    <source>
        <strain evidence="2 3">HEX-2 MGV</strain>
    </source>
</reference>
<accession>A0A2S8F1V9</accession>
<sequence>MWIFEQSLPIIIMAVIGGAILAGTMLQTGKQLFLYLLIGWIAVCALLLAVEYSIVTEGERIEAVIYQIAEALEANDAEAVKSYISDDSPQLKAEAQRQMAYVQIESVKLKRNLEVTINPGSTPIIGVAKLNVKMTGHLKNNQEWNGDFATFMVLTFQQDPDGEWRVISYQFFDPRGEQAGEITPPISAVLLPGF</sequence>
<evidence type="ECO:0000313" key="2">
    <source>
        <dbReference type="EMBL" id="PQO26087.1"/>
    </source>
</evidence>